<feature type="transmembrane region" description="Helical" evidence="1">
    <location>
        <begin position="337"/>
        <end position="356"/>
    </location>
</feature>
<dbReference type="Gene3D" id="3.30.70.1430">
    <property type="entry name" value="Multidrug efflux transporter AcrB pore domain"/>
    <property type="match status" value="2"/>
</dbReference>
<dbReference type="GO" id="GO:0005886">
    <property type="term" value="C:plasma membrane"/>
    <property type="evidence" value="ECO:0007669"/>
    <property type="project" value="TreeGrafter"/>
</dbReference>
<dbReference type="EMBL" id="PIPP01000001">
    <property type="protein sequence ID" value="RUO38564.1"/>
    <property type="molecule type" value="Genomic_DNA"/>
</dbReference>
<dbReference type="PRINTS" id="PR00702">
    <property type="entry name" value="ACRIFLAVINRP"/>
</dbReference>
<evidence type="ECO:0000313" key="3">
    <source>
        <dbReference type="EMBL" id="RUO38564.1"/>
    </source>
</evidence>
<feature type="domain" description="SSD" evidence="2">
    <location>
        <begin position="366"/>
        <end position="490"/>
    </location>
</feature>
<keyword evidence="4" id="KW-1185">Reference proteome</keyword>
<evidence type="ECO:0000256" key="1">
    <source>
        <dbReference type="SAM" id="Phobius"/>
    </source>
</evidence>
<dbReference type="SUPFAM" id="SSF82714">
    <property type="entry name" value="Multidrug efflux transporter AcrB TolC docking domain, DN and DC subdomains"/>
    <property type="match status" value="2"/>
</dbReference>
<accession>A0A432WXQ9</accession>
<dbReference type="Gene3D" id="3.30.2090.10">
    <property type="entry name" value="Multidrug efflux transporter AcrB TolC docking domain, DN and DC subdomains"/>
    <property type="match status" value="2"/>
</dbReference>
<dbReference type="Gene3D" id="3.30.70.1320">
    <property type="entry name" value="Multidrug efflux transporter AcrB pore domain like"/>
    <property type="match status" value="1"/>
</dbReference>
<feature type="transmembrane region" description="Helical" evidence="1">
    <location>
        <begin position="429"/>
        <end position="452"/>
    </location>
</feature>
<dbReference type="InterPro" id="IPR000731">
    <property type="entry name" value="SSD"/>
</dbReference>
<feature type="transmembrane region" description="Helical" evidence="1">
    <location>
        <begin position="363"/>
        <end position="383"/>
    </location>
</feature>
<dbReference type="OrthoDB" id="5287122at2"/>
<dbReference type="GO" id="GO:0042910">
    <property type="term" value="F:xenobiotic transmembrane transporter activity"/>
    <property type="evidence" value="ECO:0007669"/>
    <property type="project" value="TreeGrafter"/>
</dbReference>
<dbReference type="AlphaFoldDB" id="A0A432WXQ9"/>
<dbReference type="PANTHER" id="PTHR32063:SF73">
    <property type="entry name" value="RND SUPERFAMILY EFFLUX PUMP PERMEASE COMPONENT 1"/>
    <property type="match status" value="1"/>
</dbReference>
<dbReference type="Pfam" id="PF00873">
    <property type="entry name" value="ACR_tran"/>
    <property type="match status" value="1"/>
</dbReference>
<evidence type="ECO:0000313" key="4">
    <source>
        <dbReference type="Proteomes" id="UP000286934"/>
    </source>
</evidence>
<feature type="transmembrane region" description="Helical" evidence="1">
    <location>
        <begin position="464"/>
        <end position="488"/>
    </location>
</feature>
<gene>
    <name evidence="3" type="ORF">CWE13_02660</name>
</gene>
<dbReference type="PROSITE" id="PS50156">
    <property type="entry name" value="SSD"/>
    <property type="match status" value="1"/>
</dbReference>
<name>A0A432WXQ9_9GAMM</name>
<organism evidence="3 4">
    <name type="scientific">Aliidiomarina shirensis</name>
    <dbReference type="NCBI Taxonomy" id="1048642"/>
    <lineage>
        <taxon>Bacteria</taxon>
        <taxon>Pseudomonadati</taxon>
        <taxon>Pseudomonadota</taxon>
        <taxon>Gammaproteobacteria</taxon>
        <taxon>Alteromonadales</taxon>
        <taxon>Idiomarinaceae</taxon>
        <taxon>Aliidiomarina</taxon>
    </lineage>
</organism>
<keyword evidence="1" id="KW-0812">Transmembrane</keyword>
<keyword evidence="1" id="KW-0472">Membrane</keyword>
<dbReference type="InterPro" id="IPR027463">
    <property type="entry name" value="AcrB_DN_DC_subdom"/>
</dbReference>
<protein>
    <submittedName>
        <fullName evidence="3">AcrB/AcrD/AcrF family protein</fullName>
    </submittedName>
</protein>
<comment type="caution">
    <text evidence="3">The sequence shown here is derived from an EMBL/GenBank/DDBJ whole genome shotgun (WGS) entry which is preliminary data.</text>
</comment>
<proteinExistence type="predicted"/>
<reference evidence="4" key="1">
    <citation type="journal article" date="2018" name="Front. Microbiol.">
        <title>Genome-Based Analysis Reveals the Taxonomy and Diversity of the Family Idiomarinaceae.</title>
        <authorList>
            <person name="Liu Y."/>
            <person name="Lai Q."/>
            <person name="Shao Z."/>
        </authorList>
    </citation>
    <scope>NUCLEOTIDE SEQUENCE [LARGE SCALE GENOMIC DNA]</scope>
    <source>
        <strain evidence="4">AIS</strain>
    </source>
</reference>
<evidence type="ECO:0000259" key="2">
    <source>
        <dbReference type="PROSITE" id="PS50156"/>
    </source>
</evidence>
<dbReference type="SUPFAM" id="SSF82693">
    <property type="entry name" value="Multidrug efflux transporter AcrB pore domain, PN1, PN2, PC1 and PC2 subdomains"/>
    <property type="match status" value="2"/>
</dbReference>
<dbReference type="RefSeq" id="WP_126805780.1">
    <property type="nucleotide sequence ID" value="NZ_PIPP01000001.1"/>
</dbReference>
<feature type="transmembrane region" description="Helical" evidence="1">
    <location>
        <begin position="840"/>
        <end position="860"/>
    </location>
</feature>
<feature type="transmembrane region" description="Helical" evidence="1">
    <location>
        <begin position="389"/>
        <end position="408"/>
    </location>
</feature>
<dbReference type="Gene3D" id="3.30.70.1440">
    <property type="entry name" value="Multidrug efflux transporter AcrB pore domain"/>
    <property type="match status" value="1"/>
</dbReference>
<dbReference type="Gene3D" id="1.20.1640.10">
    <property type="entry name" value="Multidrug efflux transporter AcrB transmembrane domain"/>
    <property type="match status" value="2"/>
</dbReference>
<sequence length="1025" mass="113970">MSKISELSAPLASFALKRPVTVCMFFLSFLILGLVSSRMLPLEKFPGIDIPQIVVNVPYRSSTPAEVERLITRPLEEALATLPGIEEMRSSSGENGADVVLNFAWKDSVSARSIEARERVESMRHLLPDDVERVFIFQFNTEDMPVMQLRISSDQDLSMAWELLNRQLKQPLERVEGVSRVSLYGVQQREIMIRLNPESLSATGLTVSAITTILNQANFTMSAGYLETDYDRILVKPAGEYRNLDDIRTLPITPDLTLGDLATVSYELPRATDGRSFNQSFAIGLDIFKESSANLVDVARAASLLIDDVSRSPEFSGINLMMMDNTAESVTTSLSDLLKAGGFGALLSIIVLYLFLRDWRTTLIIVVSVPIAICLTLGVMYLLGYSLNILSMMGLMLAVGMLIDNAVVVTESIQLEQQATGKIQDKETVIAGASRVSLAIIAGTFTTAIVFLPNIFGETDQITIFLEHVAVSICISLLASLLIAQTLIPMLLSKIKMKISAEPPKPGRFKRGYLNSLRWSHRHPVLTTLLTLLIMASTYIPRSNLGNDETDVAYNDRLFINYHITDQYKLEEVEREVTALETYLYANKDEFELEHVYSYYTPGYAMSTLLLKPDRTLSVAEIQRRVRENMPPLPRSEPVFGFRGGDNSGVQITLQGRSTQELEAIADDLIPVLQSIEGLEDVQTATSNAKNELRIRIDREQAERFGLNANQVAEQIGVALRGNNLRSFRHNPEGDMRIRVMFPEYFSLSLPELQRMVVARVDNTLIHLNQIASIEEVEQLGNIRRFDRQTAVRINANLNEISMSEARTAINNVMANVQLPDGYRWSLDGGFQAQQRQNSIMLVNMLLAVAMVYMVMAALFESLLLPSAVIGSLILAITGVFWGLWLTGNGIEMMALIGMLILMGIVVNNGIVLVDAINQLIDEGVALEEAILEAASRRLRPILMTVATTILGMVPLALGDTQIGGDGPPYTPMAITIISGLAFSTLTSLYFVPHAYSRLLYWRSHWGMVWERSSKPLRSRKQHAN</sequence>
<feature type="transmembrane region" description="Helical" evidence="1">
    <location>
        <begin position="893"/>
        <end position="918"/>
    </location>
</feature>
<dbReference type="PANTHER" id="PTHR32063">
    <property type="match status" value="1"/>
</dbReference>
<dbReference type="Proteomes" id="UP000286934">
    <property type="component" value="Unassembled WGS sequence"/>
</dbReference>
<dbReference type="InterPro" id="IPR001036">
    <property type="entry name" value="Acrflvin-R"/>
</dbReference>
<feature type="transmembrane region" description="Helical" evidence="1">
    <location>
        <begin position="970"/>
        <end position="992"/>
    </location>
</feature>
<feature type="transmembrane region" description="Helical" evidence="1">
    <location>
        <begin position="867"/>
        <end position="887"/>
    </location>
</feature>
<keyword evidence="1" id="KW-1133">Transmembrane helix</keyword>
<dbReference type="SUPFAM" id="SSF82866">
    <property type="entry name" value="Multidrug efflux transporter AcrB transmembrane domain"/>
    <property type="match status" value="2"/>
</dbReference>